<dbReference type="SUPFAM" id="SSF109604">
    <property type="entry name" value="HD-domain/PDEase-like"/>
    <property type="match status" value="1"/>
</dbReference>
<dbReference type="CDD" id="cd01949">
    <property type="entry name" value="GGDEF"/>
    <property type="match status" value="1"/>
</dbReference>
<dbReference type="CDD" id="cd00077">
    <property type="entry name" value="HDc"/>
    <property type="match status" value="1"/>
</dbReference>
<dbReference type="NCBIfam" id="TIGR00254">
    <property type="entry name" value="GGDEF"/>
    <property type="match status" value="1"/>
</dbReference>
<evidence type="ECO:0000259" key="1">
    <source>
        <dbReference type="PROSITE" id="PS50112"/>
    </source>
</evidence>
<dbReference type="AlphaFoldDB" id="A0A7L7KUU0"/>
<dbReference type="PANTHER" id="PTHR43155:SF2">
    <property type="entry name" value="CYCLIC DI-GMP PHOSPHODIESTERASE PA4108"/>
    <property type="match status" value="1"/>
</dbReference>
<dbReference type="Gene3D" id="3.30.70.270">
    <property type="match status" value="1"/>
</dbReference>
<dbReference type="SUPFAM" id="SSF55785">
    <property type="entry name" value="PYP-like sensor domain (PAS domain)"/>
    <property type="match status" value="2"/>
</dbReference>
<feature type="domain" description="HD-GYP" evidence="3">
    <location>
        <begin position="526"/>
        <end position="713"/>
    </location>
</feature>
<sequence length="713" mass="84245">MDESYHKELLDFVDFSIADHELVYDERGNPIDYRYLYVNKMFCDLMGIKQEEIMGKLAYEIFPKIEKTWLNIYHEVVQSGIPKHFTNYTEEVDRYFNIYAVKTGENRFLTSFRDLTSYVKSVDPSMQENLVSTMFVSTETAYFEFDLRNKQFDYSDRLPELVGLESITYQDYVDLFTIHIHPLDQARFQKQMDQLFDGTIDQMASQVRFQNQATKEYVWISYFAFVEERYRNFPIRIRGLVKDIDQEKHQEMQREQADRLFQETRKIANIATFYFHMQEQQFEPSRELDEFFGLESVIDLQQVRDIIHPDDLEDYDYSTNHIRNNPSGMTTNYRIIKNGDFRYVQSSIFAQKDEYGEVSEVFGILRDRTNEELAQQEISFMATHDLLTKLYNRNQFEKYSHQQEIDMDAALMIIDVDGLKLINDAFGHLEGDKLLISLADILRDIFHEEDVYRIGGDEFVIRIPQATTERVHALEKELKVRVSNFRIYGVGFDISSGYSYFREHDSFDETFRQAENIMYRRKLTNRKSRKSTALATILETLHERTEETEAHCQRVSNLAEDLLRSTGRKRDYEIEEIRLVADLHDIGKISISEQLLSKPGRLTEEEYEAIKYHSESGYKIISNIIDNEDIGIAILYHHERYDGRGYPHGLRGDEIPLYSRIISICDAYDAMTTDRVYHKARSKKQALKEIKDNAGTQFDPDLVNQFLTIIKKR</sequence>
<dbReference type="InterPro" id="IPR029787">
    <property type="entry name" value="Nucleotide_cyclase"/>
</dbReference>
<dbReference type="Gene3D" id="3.30.450.20">
    <property type="entry name" value="PAS domain"/>
    <property type="match status" value="3"/>
</dbReference>
<dbReference type="InterPro" id="IPR003607">
    <property type="entry name" value="HD/PDEase_dom"/>
</dbReference>
<dbReference type="SMART" id="SM00471">
    <property type="entry name" value="HDc"/>
    <property type="match status" value="1"/>
</dbReference>
<dbReference type="InterPro" id="IPR013655">
    <property type="entry name" value="PAS_fold_3"/>
</dbReference>
<dbReference type="SUPFAM" id="SSF55073">
    <property type="entry name" value="Nucleotide cyclase"/>
    <property type="match status" value="1"/>
</dbReference>
<dbReference type="Proteomes" id="UP000514720">
    <property type="component" value="Chromosome"/>
</dbReference>
<dbReference type="KEGG" id="xcl:G4Z02_07220"/>
<keyword evidence="5" id="KW-1185">Reference proteome</keyword>
<dbReference type="PROSITE" id="PS51832">
    <property type="entry name" value="HD_GYP"/>
    <property type="match status" value="1"/>
</dbReference>
<dbReference type="SMART" id="SM00086">
    <property type="entry name" value="PAC"/>
    <property type="match status" value="2"/>
</dbReference>
<feature type="domain" description="PAS" evidence="1">
    <location>
        <begin position="2"/>
        <end position="56"/>
    </location>
</feature>
<feature type="domain" description="GGDEF" evidence="2">
    <location>
        <begin position="407"/>
        <end position="537"/>
    </location>
</feature>
<dbReference type="InterPro" id="IPR000014">
    <property type="entry name" value="PAS"/>
</dbReference>
<dbReference type="Pfam" id="PF08447">
    <property type="entry name" value="PAS_3"/>
    <property type="match status" value="1"/>
</dbReference>
<accession>A0A7L7KUU0</accession>
<dbReference type="InterPro" id="IPR000160">
    <property type="entry name" value="GGDEF_dom"/>
</dbReference>
<organism evidence="4 5">
    <name type="scientific">Candidatus Xianfuyuplasma coldseepsis</name>
    <dbReference type="NCBI Taxonomy" id="2782163"/>
    <lineage>
        <taxon>Bacteria</taxon>
        <taxon>Bacillati</taxon>
        <taxon>Mycoplasmatota</taxon>
        <taxon>Mollicutes</taxon>
        <taxon>Candidatus Izemoplasmatales</taxon>
        <taxon>Candidatus Izemoplasmataceae</taxon>
        <taxon>Candidatus Xianfuyuplasma</taxon>
    </lineage>
</organism>
<evidence type="ECO:0000259" key="2">
    <source>
        <dbReference type="PROSITE" id="PS50887"/>
    </source>
</evidence>
<dbReference type="RefSeq" id="WP_258877339.1">
    <property type="nucleotide sequence ID" value="NZ_CP048914.1"/>
</dbReference>
<dbReference type="PROSITE" id="PS50112">
    <property type="entry name" value="PAS"/>
    <property type="match status" value="1"/>
</dbReference>
<evidence type="ECO:0000259" key="3">
    <source>
        <dbReference type="PROSITE" id="PS51832"/>
    </source>
</evidence>
<dbReference type="SMART" id="SM00267">
    <property type="entry name" value="GGDEF"/>
    <property type="match status" value="1"/>
</dbReference>
<evidence type="ECO:0000313" key="5">
    <source>
        <dbReference type="Proteomes" id="UP000514720"/>
    </source>
</evidence>
<name>A0A7L7KUU0_9MOLU</name>
<evidence type="ECO:0000313" key="4">
    <source>
        <dbReference type="EMBL" id="QMS85538.1"/>
    </source>
</evidence>
<proteinExistence type="predicted"/>
<dbReference type="Pfam" id="PF00990">
    <property type="entry name" value="GGDEF"/>
    <property type="match status" value="1"/>
</dbReference>
<dbReference type="Gene3D" id="1.10.3210.10">
    <property type="entry name" value="Hypothetical protein af1432"/>
    <property type="match status" value="1"/>
</dbReference>
<dbReference type="Pfam" id="PF13487">
    <property type="entry name" value="HD_5"/>
    <property type="match status" value="1"/>
</dbReference>
<dbReference type="PROSITE" id="PS50887">
    <property type="entry name" value="GGDEF"/>
    <property type="match status" value="1"/>
</dbReference>
<dbReference type="InterPro" id="IPR043128">
    <property type="entry name" value="Rev_trsase/Diguanyl_cyclase"/>
</dbReference>
<dbReference type="EMBL" id="CP048914">
    <property type="protein sequence ID" value="QMS85538.1"/>
    <property type="molecule type" value="Genomic_DNA"/>
</dbReference>
<dbReference type="PANTHER" id="PTHR43155">
    <property type="entry name" value="CYCLIC DI-GMP PHOSPHODIESTERASE PA4108-RELATED"/>
    <property type="match status" value="1"/>
</dbReference>
<dbReference type="Pfam" id="PF13426">
    <property type="entry name" value="PAS_9"/>
    <property type="match status" value="1"/>
</dbReference>
<dbReference type="InterPro" id="IPR037522">
    <property type="entry name" value="HD_GYP_dom"/>
</dbReference>
<reference evidence="4 5" key="1">
    <citation type="submission" date="2020-02" db="EMBL/GenBank/DDBJ databases">
        <authorList>
            <person name="Zheng R.K."/>
            <person name="Sun C.M."/>
        </authorList>
    </citation>
    <scope>NUCLEOTIDE SEQUENCE [LARGE SCALE GENOMIC DNA]</scope>
    <source>
        <strain evidence="5">zrk13</strain>
    </source>
</reference>
<dbReference type="InterPro" id="IPR035965">
    <property type="entry name" value="PAS-like_dom_sf"/>
</dbReference>
<gene>
    <name evidence="4" type="ORF">G4Z02_07220</name>
</gene>
<dbReference type="InterPro" id="IPR001610">
    <property type="entry name" value="PAC"/>
</dbReference>
<protein>
    <submittedName>
        <fullName evidence="4">Diguanylate cyclase</fullName>
    </submittedName>
</protein>